<feature type="region of interest" description="Disordered" evidence="1">
    <location>
        <begin position="1"/>
        <end position="21"/>
    </location>
</feature>
<protein>
    <submittedName>
        <fullName evidence="2">Uncharacterized protein</fullName>
    </submittedName>
</protein>
<reference evidence="2 3" key="1">
    <citation type="submission" date="2019-06" db="EMBL/GenBank/DDBJ databases">
        <title>Genome Sequence of the Brown Rot Fungal Pathogen Monilinia laxa.</title>
        <authorList>
            <person name="De Miccolis Angelini R.M."/>
            <person name="Landi L."/>
            <person name="Abate D."/>
            <person name="Pollastro S."/>
            <person name="Romanazzi G."/>
            <person name="Faretra F."/>
        </authorList>
    </citation>
    <scope>NUCLEOTIDE SEQUENCE [LARGE SCALE GENOMIC DNA]</scope>
    <source>
        <strain evidence="2 3">Mlax316</strain>
    </source>
</reference>
<gene>
    <name evidence="2" type="ORF">EYC80_003851</name>
</gene>
<keyword evidence="3" id="KW-1185">Reference proteome</keyword>
<organism evidence="2 3">
    <name type="scientific">Monilinia laxa</name>
    <name type="common">Brown rot fungus</name>
    <name type="synonym">Sclerotinia laxa</name>
    <dbReference type="NCBI Taxonomy" id="61186"/>
    <lineage>
        <taxon>Eukaryota</taxon>
        <taxon>Fungi</taxon>
        <taxon>Dikarya</taxon>
        <taxon>Ascomycota</taxon>
        <taxon>Pezizomycotina</taxon>
        <taxon>Leotiomycetes</taxon>
        <taxon>Helotiales</taxon>
        <taxon>Sclerotiniaceae</taxon>
        <taxon>Monilinia</taxon>
    </lineage>
</organism>
<evidence type="ECO:0000313" key="3">
    <source>
        <dbReference type="Proteomes" id="UP000326757"/>
    </source>
</evidence>
<proteinExistence type="predicted"/>
<feature type="compositionally biased region" description="Low complexity" evidence="1">
    <location>
        <begin position="7"/>
        <end position="20"/>
    </location>
</feature>
<evidence type="ECO:0000313" key="2">
    <source>
        <dbReference type="EMBL" id="KAB8304457.1"/>
    </source>
</evidence>
<dbReference type="EMBL" id="VIGI01000001">
    <property type="protein sequence ID" value="KAB8304457.1"/>
    <property type="molecule type" value="Genomic_DNA"/>
</dbReference>
<dbReference type="Proteomes" id="UP000326757">
    <property type="component" value="Unassembled WGS sequence"/>
</dbReference>
<comment type="caution">
    <text evidence="2">The sequence shown here is derived from an EMBL/GenBank/DDBJ whole genome shotgun (WGS) entry which is preliminary data.</text>
</comment>
<name>A0A5N6KLC1_MONLA</name>
<evidence type="ECO:0000256" key="1">
    <source>
        <dbReference type="SAM" id="MobiDB-lite"/>
    </source>
</evidence>
<sequence length="117" mass="13138">MKPNTNPHSSPPYFSSSVPFPFNPSPHQNKKPYVLYTQYTLHSKAFKGNYPSPKKHTRVTYQPLGTLDHPGYTLISLNPKLSISSQVQVHITSPLTSSLNRAKTSSANHPFKKLLIH</sequence>
<dbReference type="AlphaFoldDB" id="A0A5N6KLC1"/>
<accession>A0A5N6KLC1</accession>